<dbReference type="PROSITE" id="PS51272">
    <property type="entry name" value="SLH"/>
    <property type="match status" value="3"/>
</dbReference>
<sequence>MDENIMISMRKFFIAVSVFVSVTTPVFAQTEAPEATPTATEAPTAEVIFSDVSSDHWAYSAIQALVKKKVMNGYSDGSFGPDKLLTRAETTKILVLATQDSSPSLDEAGVLPFTDIDPLDPLLPFISFAFDHNIIKGYLDGTFRPTRSISRAEFMKIFILTSENLLENYNIGEAFLDVVPNHDLAPHIYSSRALGYIKGSSNGLFLPDIPITRAEASKVIFNYLADKDMEFPEPSDLEQAMFDAINEKRTSDGKPVLTLDNTLSGVAHKQSQDLSDQWSFLDKDEKKEYETTHANVQEQDKRRPWTSHRNITGQTFDEWFALASKKYDFNYSDATQNIAHAFYDNSTPEDRVLDIINKMFEKDEQDNYLYAHAYNILGTYIPYTNVGIGIVVGEDPEEMYVTQIFTK</sequence>
<dbReference type="InterPro" id="IPR051465">
    <property type="entry name" value="Cell_Envelope_Struct_Comp"/>
</dbReference>
<evidence type="ECO:0000256" key="1">
    <source>
        <dbReference type="SAM" id="SignalP"/>
    </source>
</evidence>
<evidence type="ECO:0000313" key="4">
    <source>
        <dbReference type="Proteomes" id="UP000177614"/>
    </source>
</evidence>
<accession>A0A1F4XHZ0</accession>
<feature type="signal peptide" evidence="1">
    <location>
        <begin position="1"/>
        <end position="28"/>
    </location>
</feature>
<keyword evidence="1" id="KW-0732">Signal</keyword>
<proteinExistence type="predicted"/>
<name>A0A1F4XHZ0_9BACT</name>
<dbReference type="Pfam" id="PF00188">
    <property type="entry name" value="CAP"/>
    <property type="match status" value="1"/>
</dbReference>
<feature type="domain" description="SLH" evidence="2">
    <location>
        <begin position="173"/>
        <end position="234"/>
    </location>
</feature>
<dbReference type="InterPro" id="IPR001119">
    <property type="entry name" value="SLH_dom"/>
</dbReference>
<dbReference type="Proteomes" id="UP000177614">
    <property type="component" value="Unassembled WGS sequence"/>
</dbReference>
<organism evidence="3 4">
    <name type="scientific">Candidatus Abawacabacteria bacterium RBG_16_42_10</name>
    <dbReference type="NCBI Taxonomy" id="1817814"/>
    <lineage>
        <taxon>Bacteria</taxon>
        <taxon>Candidatus Abawacaibacteriota</taxon>
    </lineage>
</organism>
<evidence type="ECO:0000259" key="2">
    <source>
        <dbReference type="PROSITE" id="PS51272"/>
    </source>
</evidence>
<dbReference type="InterPro" id="IPR035940">
    <property type="entry name" value="CAP_sf"/>
</dbReference>
<reference evidence="3 4" key="1">
    <citation type="journal article" date="2016" name="Nat. Commun.">
        <title>Thousands of microbial genomes shed light on interconnected biogeochemical processes in an aquifer system.</title>
        <authorList>
            <person name="Anantharaman K."/>
            <person name="Brown C.T."/>
            <person name="Hug L.A."/>
            <person name="Sharon I."/>
            <person name="Castelle C.J."/>
            <person name="Probst A.J."/>
            <person name="Thomas B.C."/>
            <person name="Singh A."/>
            <person name="Wilkins M.J."/>
            <person name="Karaoz U."/>
            <person name="Brodie E.L."/>
            <person name="Williams K.H."/>
            <person name="Hubbard S.S."/>
            <person name="Banfield J.F."/>
        </authorList>
    </citation>
    <scope>NUCLEOTIDE SEQUENCE [LARGE SCALE GENOMIC DNA]</scope>
</reference>
<dbReference type="STRING" id="1817814.A2V81_00765"/>
<protein>
    <recommendedName>
        <fullName evidence="2">SLH domain-containing protein</fullName>
    </recommendedName>
</protein>
<evidence type="ECO:0000313" key="3">
    <source>
        <dbReference type="EMBL" id="OGC81327.1"/>
    </source>
</evidence>
<feature type="domain" description="SLH" evidence="2">
    <location>
        <begin position="45"/>
        <end position="108"/>
    </location>
</feature>
<dbReference type="Gene3D" id="3.40.33.10">
    <property type="entry name" value="CAP"/>
    <property type="match status" value="1"/>
</dbReference>
<dbReference type="Pfam" id="PF00395">
    <property type="entry name" value="SLH"/>
    <property type="match status" value="3"/>
</dbReference>
<dbReference type="PANTHER" id="PTHR43308">
    <property type="entry name" value="OUTER MEMBRANE PROTEIN ALPHA-RELATED"/>
    <property type="match status" value="1"/>
</dbReference>
<feature type="domain" description="SLH" evidence="2">
    <location>
        <begin position="109"/>
        <end position="172"/>
    </location>
</feature>
<dbReference type="InterPro" id="IPR014044">
    <property type="entry name" value="CAP_dom"/>
</dbReference>
<comment type="caution">
    <text evidence="3">The sequence shown here is derived from an EMBL/GenBank/DDBJ whole genome shotgun (WGS) entry which is preliminary data.</text>
</comment>
<dbReference type="AlphaFoldDB" id="A0A1F4XHZ0"/>
<gene>
    <name evidence="3" type="ORF">A2V81_00765</name>
</gene>
<dbReference type="EMBL" id="MEWR01000028">
    <property type="protein sequence ID" value="OGC81327.1"/>
    <property type="molecule type" value="Genomic_DNA"/>
</dbReference>
<feature type="chain" id="PRO_5009515335" description="SLH domain-containing protein" evidence="1">
    <location>
        <begin position="29"/>
        <end position="407"/>
    </location>
</feature>